<comment type="caution">
    <text evidence="2">The sequence shown here is derived from an EMBL/GenBank/DDBJ whole genome shotgun (WGS) entry which is preliminary data.</text>
</comment>
<organism evidence="2 3">
    <name type="scientific">Proteiniphilum acetatigenes</name>
    <dbReference type="NCBI Taxonomy" id="294710"/>
    <lineage>
        <taxon>Bacteria</taxon>
        <taxon>Pseudomonadati</taxon>
        <taxon>Bacteroidota</taxon>
        <taxon>Bacteroidia</taxon>
        <taxon>Bacteroidales</taxon>
        <taxon>Dysgonomonadaceae</taxon>
        <taxon>Proteiniphilum</taxon>
    </lineage>
</organism>
<protein>
    <submittedName>
        <fullName evidence="2">Uncharacterized protein</fullName>
    </submittedName>
</protein>
<evidence type="ECO:0000256" key="1">
    <source>
        <dbReference type="SAM" id="MobiDB-lite"/>
    </source>
</evidence>
<sequence length="81" mass="9126">MRHIVITISEIYLDRLGEVAESLREEGVIITHLYEFGVIIGIADDSVIPRIRNRREIAALSEEKEARIPPPDADIQASTDE</sequence>
<accession>A0A101HIT4</accession>
<gene>
    <name evidence="2" type="ORF">XD92_0794</name>
</gene>
<dbReference type="AlphaFoldDB" id="A0A101HIT4"/>
<evidence type="ECO:0000313" key="2">
    <source>
        <dbReference type="EMBL" id="KUK77458.1"/>
    </source>
</evidence>
<feature type="region of interest" description="Disordered" evidence="1">
    <location>
        <begin position="62"/>
        <end position="81"/>
    </location>
</feature>
<name>A0A101HIT4_9BACT</name>
<proteinExistence type="predicted"/>
<dbReference type="EMBL" id="LGGN01000132">
    <property type="protein sequence ID" value="KUK77458.1"/>
    <property type="molecule type" value="Genomic_DNA"/>
</dbReference>
<dbReference type="Proteomes" id="UP000053860">
    <property type="component" value="Unassembled WGS sequence"/>
</dbReference>
<reference evidence="3" key="1">
    <citation type="journal article" date="2015" name="MBio">
        <title>Genome-Resolved Metagenomic Analysis Reveals Roles for Candidate Phyla and Other Microbial Community Members in Biogeochemical Transformations in Oil Reservoirs.</title>
        <authorList>
            <person name="Hu P."/>
            <person name="Tom L."/>
            <person name="Singh A."/>
            <person name="Thomas B.C."/>
            <person name="Baker B.J."/>
            <person name="Piceno Y.M."/>
            <person name="Andersen G.L."/>
            <person name="Banfield J.F."/>
        </authorList>
    </citation>
    <scope>NUCLEOTIDE SEQUENCE [LARGE SCALE GENOMIC DNA]</scope>
</reference>
<evidence type="ECO:0000313" key="3">
    <source>
        <dbReference type="Proteomes" id="UP000053860"/>
    </source>
</evidence>